<dbReference type="Pfam" id="PF00078">
    <property type="entry name" value="RVT_1"/>
    <property type="match status" value="1"/>
</dbReference>
<dbReference type="InterPro" id="IPR000477">
    <property type="entry name" value="RT_dom"/>
</dbReference>
<dbReference type="SUPFAM" id="SSF56672">
    <property type="entry name" value="DNA/RNA polymerases"/>
    <property type="match status" value="1"/>
</dbReference>
<proteinExistence type="predicted"/>
<protein>
    <submittedName>
        <fullName evidence="2">Reverse transcriptase domain-containing protein</fullName>
    </submittedName>
</protein>
<evidence type="ECO:0000313" key="2">
    <source>
        <dbReference type="EMBL" id="MFB5682326.1"/>
    </source>
</evidence>
<dbReference type="PANTHER" id="PTHR34047:SF8">
    <property type="entry name" value="PROTEIN YKFC"/>
    <property type="match status" value="1"/>
</dbReference>
<gene>
    <name evidence="2" type="ORF">ACE3NQ_15475</name>
</gene>
<keyword evidence="3" id="KW-1185">Reference proteome</keyword>
<dbReference type="InterPro" id="IPR051083">
    <property type="entry name" value="GrpII_Intron_Splice-Mob/Def"/>
</dbReference>
<dbReference type="GO" id="GO:0003964">
    <property type="term" value="F:RNA-directed DNA polymerase activity"/>
    <property type="evidence" value="ECO:0007669"/>
    <property type="project" value="UniProtKB-KW"/>
</dbReference>
<feature type="domain" description="Reverse transcriptase" evidence="1">
    <location>
        <begin position="53"/>
        <end position="276"/>
    </location>
</feature>
<keyword evidence="2" id="KW-0695">RNA-directed DNA polymerase</keyword>
<dbReference type="Gene3D" id="3.30.70.270">
    <property type="match status" value="1"/>
</dbReference>
<dbReference type="EMBL" id="JBHILM010000016">
    <property type="protein sequence ID" value="MFB5682326.1"/>
    <property type="molecule type" value="Genomic_DNA"/>
</dbReference>
<organism evidence="2 3">
    <name type="scientific">Paenibacillus terreus</name>
    <dbReference type="NCBI Taxonomy" id="1387834"/>
    <lineage>
        <taxon>Bacteria</taxon>
        <taxon>Bacillati</taxon>
        <taxon>Bacillota</taxon>
        <taxon>Bacilli</taxon>
        <taxon>Bacillales</taxon>
        <taxon>Paenibacillaceae</taxon>
        <taxon>Paenibacillus</taxon>
    </lineage>
</organism>
<evidence type="ECO:0000259" key="1">
    <source>
        <dbReference type="PROSITE" id="PS50878"/>
    </source>
</evidence>
<keyword evidence="2" id="KW-0548">Nucleotidyltransferase</keyword>
<keyword evidence="2" id="KW-0808">Transferase</keyword>
<dbReference type="RefSeq" id="WP_375526078.1">
    <property type="nucleotide sequence ID" value="NZ_JBHILM010000016.1"/>
</dbReference>
<dbReference type="CDD" id="cd01651">
    <property type="entry name" value="RT_G2_intron"/>
    <property type="match status" value="1"/>
</dbReference>
<name>A0ABV5B9G2_9BACL</name>
<accession>A0ABV5B9G2</accession>
<dbReference type="InterPro" id="IPR043128">
    <property type="entry name" value="Rev_trsase/Diguanyl_cyclase"/>
</dbReference>
<dbReference type="InterPro" id="IPR043502">
    <property type="entry name" value="DNA/RNA_pol_sf"/>
</dbReference>
<dbReference type="PANTHER" id="PTHR34047">
    <property type="entry name" value="NUCLEAR INTRON MATURASE 1, MITOCHONDRIAL-RELATED"/>
    <property type="match status" value="1"/>
</dbReference>
<dbReference type="Proteomes" id="UP001580407">
    <property type="component" value="Unassembled WGS sequence"/>
</dbReference>
<reference evidence="2 3" key="1">
    <citation type="submission" date="2024-09" db="EMBL/GenBank/DDBJ databases">
        <authorList>
            <person name="Ruan L."/>
        </authorList>
    </citation>
    <scope>NUCLEOTIDE SEQUENCE [LARGE SCALE GENOMIC DNA]</scope>
    <source>
        <strain evidence="2 3">D33</strain>
    </source>
</reference>
<sequence>MASSASRLLQQKFKVEYIKTKYFEKIAHRTTPGIDRINRASFEKRFDEYVNVISNKTLNGTYKLIPYKEKLISKGSGKIPRQISIPTIRDKITLYLLNEILSDIFENHVNKKIIQTMIYELKQSISSKKFDYFIKIDIKEFFPSISHDYLMKLVRKRIRKKEILSLIEMSLKTPTISYPTKVQEPNSKGVPQGISIASILANIYISEIDNKYASESNEFKYFRYVDDILVLCKSTNYMTIKEDIIKLLKNLNLETSPTKNKTGPISEGFSYLGYHYKNLGHCYGFSVREESIRKFEDSIIKIFSEYKFNKQQDTEKFIWRLNKKITGCIFEKKKYGWIFFYSQIDDLKLLYHFDWFIEKLSDQIEVDSNVRKRIKRFVRSYHEIIYNLKGSKYIPNFDDYNINEQRSLLREVFNIKGINNLTDLEVSKKFKKNVFRYIKELEKDVQNFS</sequence>
<evidence type="ECO:0000313" key="3">
    <source>
        <dbReference type="Proteomes" id="UP001580407"/>
    </source>
</evidence>
<comment type="caution">
    <text evidence="2">The sequence shown here is derived from an EMBL/GenBank/DDBJ whole genome shotgun (WGS) entry which is preliminary data.</text>
</comment>
<dbReference type="PROSITE" id="PS50878">
    <property type="entry name" value="RT_POL"/>
    <property type="match status" value="1"/>
</dbReference>